<dbReference type="AlphaFoldDB" id="A0A699XWG7"/>
<feature type="region of interest" description="Disordered" evidence="1">
    <location>
        <begin position="1"/>
        <end position="81"/>
    </location>
</feature>
<dbReference type="EMBL" id="BKCJ011875578">
    <property type="protein sequence ID" value="GFD60264.1"/>
    <property type="molecule type" value="Genomic_DNA"/>
</dbReference>
<feature type="non-terminal residue" evidence="2">
    <location>
        <position position="81"/>
    </location>
</feature>
<name>A0A699XWG7_TANCI</name>
<organism evidence="2">
    <name type="scientific">Tanacetum cinerariifolium</name>
    <name type="common">Dalmatian daisy</name>
    <name type="synonym">Chrysanthemum cinerariifolium</name>
    <dbReference type="NCBI Taxonomy" id="118510"/>
    <lineage>
        <taxon>Eukaryota</taxon>
        <taxon>Viridiplantae</taxon>
        <taxon>Streptophyta</taxon>
        <taxon>Embryophyta</taxon>
        <taxon>Tracheophyta</taxon>
        <taxon>Spermatophyta</taxon>
        <taxon>Magnoliopsida</taxon>
        <taxon>eudicotyledons</taxon>
        <taxon>Gunneridae</taxon>
        <taxon>Pentapetalae</taxon>
        <taxon>asterids</taxon>
        <taxon>campanulids</taxon>
        <taxon>Asterales</taxon>
        <taxon>Asteraceae</taxon>
        <taxon>Asteroideae</taxon>
        <taxon>Anthemideae</taxon>
        <taxon>Anthemidinae</taxon>
        <taxon>Tanacetum</taxon>
    </lineage>
</organism>
<proteinExistence type="predicted"/>
<feature type="non-terminal residue" evidence="2">
    <location>
        <position position="1"/>
    </location>
</feature>
<sequence length="81" mass="8842">RPAGRAQGAGHALLDQRGQCRADRQPAVQKLQGHPAPDAVGTRRRRPAAEPWHAGQRGAEFTAGRPQRGLDHRLPCRAVLR</sequence>
<gene>
    <name evidence="2" type="ORF">Tci_932233</name>
</gene>
<accession>A0A699XWG7</accession>
<comment type="caution">
    <text evidence="2">The sequence shown here is derived from an EMBL/GenBank/DDBJ whole genome shotgun (WGS) entry which is preliminary data.</text>
</comment>
<evidence type="ECO:0000313" key="2">
    <source>
        <dbReference type="EMBL" id="GFD60264.1"/>
    </source>
</evidence>
<evidence type="ECO:0000256" key="1">
    <source>
        <dbReference type="SAM" id="MobiDB-lite"/>
    </source>
</evidence>
<reference evidence="2" key="1">
    <citation type="journal article" date="2019" name="Sci. Rep.">
        <title>Draft genome of Tanacetum cinerariifolium, the natural source of mosquito coil.</title>
        <authorList>
            <person name="Yamashiro T."/>
            <person name="Shiraishi A."/>
            <person name="Satake H."/>
            <person name="Nakayama K."/>
        </authorList>
    </citation>
    <scope>NUCLEOTIDE SEQUENCE</scope>
</reference>
<protein>
    <submittedName>
        <fullName evidence="2">Uncharacterized protein</fullName>
    </submittedName>
</protein>